<proteinExistence type="predicted"/>
<dbReference type="AlphaFoldDB" id="V8NRA9"/>
<comment type="caution">
    <text evidence="1">The sequence shown here is derived from an EMBL/GenBank/DDBJ whole genome shotgun (WGS) entry which is preliminary data.</text>
</comment>
<evidence type="ECO:0000313" key="2">
    <source>
        <dbReference type="Proteomes" id="UP000018936"/>
    </source>
</evidence>
<protein>
    <submittedName>
        <fullName evidence="1">Uncharacterized protein</fullName>
    </submittedName>
</protein>
<dbReference type="EMBL" id="AZIM01002095">
    <property type="protein sequence ID" value="ETE64814.1"/>
    <property type="molecule type" value="Genomic_DNA"/>
</dbReference>
<name>V8NRA9_OPHHA</name>
<keyword evidence="2" id="KW-1185">Reference proteome</keyword>
<dbReference type="Proteomes" id="UP000018936">
    <property type="component" value="Unassembled WGS sequence"/>
</dbReference>
<organism evidence="1 2">
    <name type="scientific">Ophiophagus hannah</name>
    <name type="common">King cobra</name>
    <name type="synonym">Naja hannah</name>
    <dbReference type="NCBI Taxonomy" id="8665"/>
    <lineage>
        <taxon>Eukaryota</taxon>
        <taxon>Metazoa</taxon>
        <taxon>Chordata</taxon>
        <taxon>Craniata</taxon>
        <taxon>Vertebrata</taxon>
        <taxon>Euteleostomi</taxon>
        <taxon>Lepidosauria</taxon>
        <taxon>Squamata</taxon>
        <taxon>Bifurcata</taxon>
        <taxon>Unidentata</taxon>
        <taxon>Episquamata</taxon>
        <taxon>Toxicofera</taxon>
        <taxon>Serpentes</taxon>
        <taxon>Colubroidea</taxon>
        <taxon>Elapidae</taxon>
        <taxon>Elapinae</taxon>
        <taxon>Ophiophagus</taxon>
    </lineage>
</organism>
<evidence type="ECO:0000313" key="1">
    <source>
        <dbReference type="EMBL" id="ETE64814.1"/>
    </source>
</evidence>
<sequence length="116" mass="12633">MCANPVNQLAPGTNLGHPVNTNPFWLLLGMASQSTALGLLKASLLLASYDHLLLLIKRLDIRLHFLGFCPFFLLQVVQDQVIIAKARHACNSPGSILTAVEADEGKALKESNRKND</sequence>
<gene>
    <name evidence="1" type="ORF">L345_09420</name>
</gene>
<accession>V8NRA9</accession>
<reference evidence="1 2" key="1">
    <citation type="journal article" date="2013" name="Proc. Natl. Acad. Sci. U.S.A.">
        <title>The king cobra genome reveals dynamic gene evolution and adaptation in the snake venom system.</title>
        <authorList>
            <person name="Vonk F.J."/>
            <person name="Casewell N.R."/>
            <person name="Henkel C.V."/>
            <person name="Heimberg A.M."/>
            <person name="Jansen H.J."/>
            <person name="McCleary R.J."/>
            <person name="Kerkkamp H.M."/>
            <person name="Vos R.A."/>
            <person name="Guerreiro I."/>
            <person name="Calvete J.J."/>
            <person name="Wuster W."/>
            <person name="Woods A.E."/>
            <person name="Logan J.M."/>
            <person name="Harrison R.A."/>
            <person name="Castoe T.A."/>
            <person name="de Koning A.P."/>
            <person name="Pollock D.D."/>
            <person name="Yandell M."/>
            <person name="Calderon D."/>
            <person name="Renjifo C."/>
            <person name="Currier R.B."/>
            <person name="Salgado D."/>
            <person name="Pla D."/>
            <person name="Sanz L."/>
            <person name="Hyder A.S."/>
            <person name="Ribeiro J.M."/>
            <person name="Arntzen J.W."/>
            <person name="van den Thillart G.E."/>
            <person name="Boetzer M."/>
            <person name="Pirovano W."/>
            <person name="Dirks R.P."/>
            <person name="Spaink H.P."/>
            <person name="Duboule D."/>
            <person name="McGlinn E."/>
            <person name="Kini R.M."/>
            <person name="Richardson M.K."/>
        </authorList>
    </citation>
    <scope>NUCLEOTIDE SEQUENCE</scope>
    <source>
        <tissue evidence="1">Blood</tissue>
    </source>
</reference>
<feature type="non-terminal residue" evidence="1">
    <location>
        <position position="1"/>
    </location>
</feature>